<comment type="subcellular location">
    <subcellularLocation>
        <location evidence="1">Cell membrane</location>
        <topology evidence="1">Single-pass type I membrane protein</topology>
    </subcellularLocation>
</comment>
<keyword evidence="8 12" id="KW-1133">Transmembrane helix</keyword>
<evidence type="ECO:0000313" key="14">
    <source>
        <dbReference type="Proteomes" id="UP001459277"/>
    </source>
</evidence>
<keyword evidence="4" id="KW-0433">Leucine-rich repeat</keyword>
<evidence type="ECO:0000256" key="11">
    <source>
        <dbReference type="ARBA" id="ARBA00023180"/>
    </source>
</evidence>
<evidence type="ECO:0000313" key="13">
    <source>
        <dbReference type="EMBL" id="KAL0002730.1"/>
    </source>
</evidence>
<dbReference type="PANTHER" id="PTHR27004:SF447">
    <property type="entry name" value="RECEPTOR LIKE PROTEIN 30-LIKE"/>
    <property type="match status" value="1"/>
</dbReference>
<keyword evidence="9 12" id="KW-0472">Membrane</keyword>
<evidence type="ECO:0000256" key="12">
    <source>
        <dbReference type="SAM" id="Phobius"/>
    </source>
</evidence>
<dbReference type="Pfam" id="PF00560">
    <property type="entry name" value="LRR_1"/>
    <property type="match status" value="4"/>
</dbReference>
<dbReference type="Proteomes" id="UP001459277">
    <property type="component" value="Unassembled WGS sequence"/>
</dbReference>
<protein>
    <submittedName>
        <fullName evidence="13">Uncharacterized protein</fullName>
    </submittedName>
</protein>
<dbReference type="Pfam" id="PF13855">
    <property type="entry name" value="LRR_8"/>
    <property type="match status" value="1"/>
</dbReference>
<keyword evidence="11" id="KW-0325">Glycoprotein</keyword>
<evidence type="ECO:0000256" key="9">
    <source>
        <dbReference type="ARBA" id="ARBA00023136"/>
    </source>
</evidence>
<dbReference type="FunFam" id="3.80.10.10:FF:000041">
    <property type="entry name" value="LRR receptor-like serine/threonine-protein kinase ERECTA"/>
    <property type="match status" value="1"/>
</dbReference>
<dbReference type="SUPFAM" id="SSF52058">
    <property type="entry name" value="L domain-like"/>
    <property type="match status" value="1"/>
</dbReference>
<keyword evidence="7" id="KW-0677">Repeat</keyword>
<evidence type="ECO:0000256" key="6">
    <source>
        <dbReference type="ARBA" id="ARBA00022729"/>
    </source>
</evidence>
<evidence type="ECO:0000256" key="4">
    <source>
        <dbReference type="ARBA" id="ARBA00022614"/>
    </source>
</evidence>
<dbReference type="GO" id="GO:0005886">
    <property type="term" value="C:plasma membrane"/>
    <property type="evidence" value="ECO:0007669"/>
    <property type="project" value="UniProtKB-SubCell"/>
</dbReference>
<evidence type="ECO:0000256" key="8">
    <source>
        <dbReference type="ARBA" id="ARBA00022989"/>
    </source>
</evidence>
<dbReference type="Gene3D" id="3.80.10.10">
    <property type="entry name" value="Ribonuclease Inhibitor"/>
    <property type="match status" value="1"/>
</dbReference>
<dbReference type="FunFam" id="3.80.10.10:FF:000111">
    <property type="entry name" value="LRR receptor-like serine/threonine-protein kinase ERECTA"/>
    <property type="match status" value="1"/>
</dbReference>
<dbReference type="EMBL" id="JAZDWU010000005">
    <property type="protein sequence ID" value="KAL0002730.1"/>
    <property type="molecule type" value="Genomic_DNA"/>
</dbReference>
<evidence type="ECO:0000256" key="10">
    <source>
        <dbReference type="ARBA" id="ARBA00023170"/>
    </source>
</evidence>
<organism evidence="13 14">
    <name type="scientific">Lithocarpus litseifolius</name>
    <dbReference type="NCBI Taxonomy" id="425828"/>
    <lineage>
        <taxon>Eukaryota</taxon>
        <taxon>Viridiplantae</taxon>
        <taxon>Streptophyta</taxon>
        <taxon>Embryophyta</taxon>
        <taxon>Tracheophyta</taxon>
        <taxon>Spermatophyta</taxon>
        <taxon>Magnoliopsida</taxon>
        <taxon>eudicotyledons</taxon>
        <taxon>Gunneridae</taxon>
        <taxon>Pentapetalae</taxon>
        <taxon>rosids</taxon>
        <taxon>fabids</taxon>
        <taxon>Fagales</taxon>
        <taxon>Fagaceae</taxon>
        <taxon>Lithocarpus</taxon>
    </lineage>
</organism>
<dbReference type="AlphaFoldDB" id="A0AAW2CWQ4"/>
<gene>
    <name evidence="13" type="ORF">SO802_016511</name>
</gene>
<keyword evidence="10" id="KW-0675">Receptor</keyword>
<keyword evidence="5 12" id="KW-0812">Transmembrane</keyword>
<proteinExistence type="inferred from homology"/>
<evidence type="ECO:0000256" key="3">
    <source>
        <dbReference type="ARBA" id="ARBA00022475"/>
    </source>
</evidence>
<sequence>MLPQCLSKLSNLEVSSLQNNNFRGILPRIYMEQSRLRAIDVSYNQLEGQVPRSLSNCTMLEILLLGNNQFSDTFPSWLGKLPRLRVLSLQSNGFHSAIGKPKSSINFPKLQIIDVSFNNFTGKLPYEHFQSWTSMKVVNLTFDNDNVYMDAAISTPSPYYSFENDFSYTFEMTNKGIKTQYKKIQDHLIAIDLSSNKFDGEISEVIGNLKGLRLLNISNNILIGPIPSSLGNLMGLESLDLSQNGLSGEVPQQLLQLTFLAFFNASNNHLMGPIPQGKQFSTFENDSYLGNTGLCGMPLTKKCKTFETLTQQPLNSKQGKGSNFPSKSDWVIIMMGYGSGLNIWFFVGNNLVIRKLERFLKNFGRKQ</sequence>
<dbReference type="PANTHER" id="PTHR27004">
    <property type="entry name" value="RECEPTOR-LIKE PROTEIN 12 ISOFORM X1"/>
    <property type="match status" value="1"/>
</dbReference>
<comment type="similarity">
    <text evidence="2">Belongs to the RLP family.</text>
</comment>
<evidence type="ECO:0000256" key="1">
    <source>
        <dbReference type="ARBA" id="ARBA00004251"/>
    </source>
</evidence>
<evidence type="ECO:0000256" key="5">
    <source>
        <dbReference type="ARBA" id="ARBA00022692"/>
    </source>
</evidence>
<reference evidence="13 14" key="1">
    <citation type="submission" date="2024-01" db="EMBL/GenBank/DDBJ databases">
        <title>A telomere-to-telomere, gap-free genome of sweet tea (Lithocarpus litseifolius).</title>
        <authorList>
            <person name="Zhou J."/>
        </authorList>
    </citation>
    <scope>NUCLEOTIDE SEQUENCE [LARGE SCALE GENOMIC DNA]</scope>
    <source>
        <strain evidence="13">Zhou-2022a</strain>
        <tissue evidence="13">Leaf</tissue>
    </source>
</reference>
<name>A0AAW2CWQ4_9ROSI</name>
<comment type="caution">
    <text evidence="13">The sequence shown here is derived from an EMBL/GenBank/DDBJ whole genome shotgun (WGS) entry which is preliminary data.</text>
</comment>
<dbReference type="InterPro" id="IPR001611">
    <property type="entry name" value="Leu-rich_rpt"/>
</dbReference>
<feature type="transmembrane region" description="Helical" evidence="12">
    <location>
        <begin position="330"/>
        <end position="353"/>
    </location>
</feature>
<keyword evidence="6" id="KW-0732">Signal</keyword>
<evidence type="ECO:0000256" key="2">
    <source>
        <dbReference type="ARBA" id="ARBA00009592"/>
    </source>
</evidence>
<accession>A0AAW2CWQ4</accession>
<evidence type="ECO:0000256" key="7">
    <source>
        <dbReference type="ARBA" id="ARBA00022737"/>
    </source>
</evidence>
<dbReference type="InterPro" id="IPR032675">
    <property type="entry name" value="LRR_dom_sf"/>
</dbReference>
<keyword evidence="3" id="KW-1003">Cell membrane</keyword>
<keyword evidence="14" id="KW-1185">Reference proteome</keyword>